<dbReference type="GO" id="GO:0005737">
    <property type="term" value="C:cytoplasm"/>
    <property type="evidence" value="ECO:0007669"/>
    <property type="project" value="TreeGrafter"/>
</dbReference>
<dbReference type="CDD" id="cd01941">
    <property type="entry name" value="YeiC_kinase_like"/>
    <property type="match status" value="1"/>
</dbReference>
<evidence type="ECO:0000259" key="3">
    <source>
        <dbReference type="Pfam" id="PF00294"/>
    </source>
</evidence>
<dbReference type="Pfam" id="PF00294">
    <property type="entry name" value="PfkB"/>
    <property type="match status" value="1"/>
</dbReference>
<dbReference type="InterPro" id="IPR002173">
    <property type="entry name" value="Carboh/pur_kinase_PfkB_CS"/>
</dbReference>
<dbReference type="PROSITE" id="PS00583">
    <property type="entry name" value="PFKB_KINASES_1"/>
    <property type="match status" value="1"/>
</dbReference>
<dbReference type="Proteomes" id="UP000228680">
    <property type="component" value="Unassembled WGS sequence"/>
</dbReference>
<dbReference type="SUPFAM" id="SSF46785">
    <property type="entry name" value="Winged helix' DNA-binding domain"/>
    <property type="match status" value="1"/>
</dbReference>
<keyword evidence="2 4" id="KW-0418">Kinase</keyword>
<dbReference type="InterPro" id="IPR029056">
    <property type="entry name" value="Ribokinase-like"/>
</dbReference>
<dbReference type="OrthoDB" id="9806249at2"/>
<dbReference type="Gene3D" id="3.40.1190.20">
    <property type="match status" value="1"/>
</dbReference>
<dbReference type="PANTHER" id="PTHR42909:SF4">
    <property type="entry name" value="CARBOHYDRATE KINASE, PFKB FAMILY"/>
    <property type="match status" value="1"/>
</dbReference>
<protein>
    <submittedName>
        <fullName evidence="4">Carbohydrate kinase</fullName>
    </submittedName>
</protein>
<feature type="domain" description="Carbohydrate kinase PfkB" evidence="3">
    <location>
        <begin position="61"/>
        <end position="348"/>
    </location>
</feature>
<dbReference type="GO" id="GO:0016301">
    <property type="term" value="F:kinase activity"/>
    <property type="evidence" value="ECO:0007669"/>
    <property type="project" value="UniProtKB-KW"/>
</dbReference>
<dbReference type="InterPro" id="IPR036390">
    <property type="entry name" value="WH_DNA-bd_sf"/>
</dbReference>
<evidence type="ECO:0000313" key="4">
    <source>
        <dbReference type="EMBL" id="PJK15731.1"/>
    </source>
</evidence>
<dbReference type="Gene3D" id="1.10.10.10">
    <property type="entry name" value="Winged helix-like DNA-binding domain superfamily/Winged helix DNA-binding domain"/>
    <property type="match status" value="1"/>
</dbReference>
<organism evidence="4 5">
    <name type="scientific">Chryseomicrobium excrementi</name>
    <dbReference type="NCBI Taxonomy" id="2041346"/>
    <lineage>
        <taxon>Bacteria</taxon>
        <taxon>Bacillati</taxon>
        <taxon>Bacillota</taxon>
        <taxon>Bacilli</taxon>
        <taxon>Bacillales</taxon>
        <taxon>Caryophanaceae</taxon>
        <taxon>Chryseomicrobium</taxon>
    </lineage>
</organism>
<gene>
    <name evidence="4" type="ORF">CQS04_12820</name>
</gene>
<dbReference type="PANTHER" id="PTHR42909">
    <property type="entry name" value="ZGC:136858"/>
    <property type="match status" value="1"/>
</dbReference>
<dbReference type="EMBL" id="PCGR01000005">
    <property type="protein sequence ID" value="PJK15731.1"/>
    <property type="molecule type" value="Genomic_DNA"/>
</dbReference>
<evidence type="ECO:0000256" key="1">
    <source>
        <dbReference type="ARBA" id="ARBA00022679"/>
    </source>
</evidence>
<dbReference type="AlphaFoldDB" id="A0A2M9EX10"/>
<dbReference type="SUPFAM" id="SSF53613">
    <property type="entry name" value="Ribokinase-like"/>
    <property type="match status" value="1"/>
</dbReference>
<evidence type="ECO:0000313" key="5">
    <source>
        <dbReference type="Proteomes" id="UP000228680"/>
    </source>
</evidence>
<dbReference type="InterPro" id="IPR011611">
    <property type="entry name" value="PfkB_dom"/>
</dbReference>
<evidence type="ECO:0000256" key="2">
    <source>
        <dbReference type="ARBA" id="ARBA00022777"/>
    </source>
</evidence>
<sequence length="365" mass="40736">MLTEKEHQLLELLKRNPYSSQQELAEQLQLSRPSIANLISGLTKAGIIKGRAYVLAESRPVIVFGGMNIDRKMVVKQDLVFQTSNPVTSYQTAGGVARNIAENLGRLGHDVKLMSAAGYDLEYEFLFEKTHEWVDLNHCLRSDQERTGAYTAILDHEGEMQLALADMEIYRLLDAEWVMNQEKVFRSAGLVIIDLNIEQLAVAAILQQCSRFSVPVAIVPVSAPKMKNLPEGKVQADWIFCNKGEAELVTGISLTTDEDRIAAHQALRDKGFLHTVITEGERGFSYLEQGKLHWMEALKPSEVKDVTGAGDSFVAATLHTWIETQDIHLALQAGRMNATKTLESSYTVRPELSATQLQNELEELQ</sequence>
<comment type="caution">
    <text evidence="4">The sequence shown here is derived from an EMBL/GenBank/DDBJ whole genome shotgun (WGS) entry which is preliminary data.</text>
</comment>
<dbReference type="GO" id="GO:0004730">
    <property type="term" value="F:pseudouridylate synthase activity"/>
    <property type="evidence" value="ECO:0007669"/>
    <property type="project" value="TreeGrafter"/>
</dbReference>
<dbReference type="RefSeq" id="WP_100354510.1">
    <property type="nucleotide sequence ID" value="NZ_PCGR01000005.1"/>
</dbReference>
<reference evidence="4 5" key="1">
    <citation type="submission" date="2017-10" db="EMBL/GenBank/DDBJ databases">
        <title>Draft genome of Chryseomicrobium casticus sp. nov.</title>
        <authorList>
            <person name="Chakraborty R."/>
            <person name="Saha T."/>
        </authorList>
    </citation>
    <scope>NUCLEOTIDE SEQUENCE [LARGE SCALE GENOMIC DNA]</scope>
    <source>
        <strain evidence="4 5">ET03</strain>
    </source>
</reference>
<dbReference type="Pfam" id="PF13412">
    <property type="entry name" value="HTH_24"/>
    <property type="match status" value="1"/>
</dbReference>
<keyword evidence="5" id="KW-1185">Reference proteome</keyword>
<dbReference type="GO" id="GO:0016798">
    <property type="term" value="F:hydrolase activity, acting on glycosyl bonds"/>
    <property type="evidence" value="ECO:0007669"/>
    <property type="project" value="TreeGrafter"/>
</dbReference>
<dbReference type="InterPro" id="IPR036388">
    <property type="entry name" value="WH-like_DNA-bd_sf"/>
</dbReference>
<name>A0A2M9EX10_9BACL</name>
<proteinExistence type="predicted"/>
<keyword evidence="1" id="KW-0808">Transferase</keyword>
<accession>A0A2M9EX10</accession>